<dbReference type="InterPro" id="IPR036249">
    <property type="entry name" value="Thioredoxin-like_sf"/>
</dbReference>
<dbReference type="InterPro" id="IPR014784">
    <property type="entry name" value="Cu2_ascorb_mOase-like_C"/>
</dbReference>
<feature type="signal peptide" evidence="3">
    <location>
        <begin position="1"/>
        <end position="20"/>
    </location>
</feature>
<dbReference type="Pfam" id="PF03712">
    <property type="entry name" value="Cu2_monoox_C"/>
    <property type="match status" value="1"/>
</dbReference>
<dbReference type="Pfam" id="PF08534">
    <property type="entry name" value="Redoxin"/>
    <property type="match status" value="1"/>
</dbReference>
<evidence type="ECO:0000259" key="4">
    <source>
        <dbReference type="PROSITE" id="PS51352"/>
    </source>
</evidence>
<dbReference type="Gene3D" id="3.40.30.10">
    <property type="entry name" value="Glutaredoxin"/>
    <property type="match status" value="1"/>
</dbReference>
<reference evidence="5 6" key="1">
    <citation type="submission" date="2020-08" db="EMBL/GenBank/DDBJ databases">
        <title>Genomic Encyclopedia of Type Strains, Phase IV (KMG-IV): sequencing the most valuable type-strain genomes for metagenomic binning, comparative biology and taxonomic classification.</title>
        <authorList>
            <person name="Goeker M."/>
        </authorList>
    </citation>
    <scope>NUCLEOTIDE SEQUENCE [LARGE SCALE GENOMIC DNA]</scope>
    <source>
        <strain evidence="5 6">DSM 23562</strain>
    </source>
</reference>
<dbReference type="InterPro" id="IPR024548">
    <property type="entry name" value="Cu2_monoox_C"/>
</dbReference>
<keyword evidence="1" id="KW-1015">Disulfide bond</keyword>
<dbReference type="InterPro" id="IPR013766">
    <property type="entry name" value="Thioredoxin_domain"/>
</dbReference>
<dbReference type="Proteomes" id="UP000520814">
    <property type="component" value="Unassembled WGS sequence"/>
</dbReference>
<protein>
    <submittedName>
        <fullName evidence="5">Peroxiredoxin</fullName>
    </submittedName>
</protein>
<feature type="chain" id="PRO_5030709271" evidence="3">
    <location>
        <begin position="21"/>
        <end position="648"/>
    </location>
</feature>
<evidence type="ECO:0000256" key="3">
    <source>
        <dbReference type="SAM" id="SignalP"/>
    </source>
</evidence>
<dbReference type="PANTHER" id="PTHR43640:SF1">
    <property type="entry name" value="THIOREDOXIN-DEPENDENT PEROXIREDOXIN"/>
    <property type="match status" value="1"/>
</dbReference>
<evidence type="ECO:0000256" key="2">
    <source>
        <dbReference type="SAM" id="MobiDB-lite"/>
    </source>
</evidence>
<gene>
    <name evidence="5" type="ORF">HNQ39_002342</name>
</gene>
<dbReference type="InterPro" id="IPR047262">
    <property type="entry name" value="PRX-like1"/>
</dbReference>
<dbReference type="EMBL" id="JACHGW010000002">
    <property type="protein sequence ID" value="MBB6050551.1"/>
    <property type="molecule type" value="Genomic_DNA"/>
</dbReference>
<dbReference type="AlphaFoldDB" id="A0A7W9W6U9"/>
<dbReference type="SUPFAM" id="SSF49742">
    <property type="entry name" value="PHM/PNGase F"/>
    <property type="match status" value="2"/>
</dbReference>
<proteinExistence type="predicted"/>
<accession>A0A7W9W6U9</accession>
<comment type="caution">
    <text evidence="5">The sequence shown here is derived from an EMBL/GenBank/DDBJ whole genome shotgun (WGS) entry which is preliminary data.</text>
</comment>
<evidence type="ECO:0000256" key="1">
    <source>
        <dbReference type="ARBA" id="ARBA00023157"/>
    </source>
</evidence>
<dbReference type="PROSITE" id="PS51352">
    <property type="entry name" value="THIOREDOXIN_2"/>
    <property type="match status" value="1"/>
</dbReference>
<keyword evidence="6" id="KW-1185">Reference proteome</keyword>
<keyword evidence="3" id="KW-0732">Signal</keyword>
<dbReference type="Gene3D" id="2.60.120.230">
    <property type="match status" value="1"/>
</dbReference>
<name>A0A7W9W6U9_ARMRO</name>
<dbReference type="PANTHER" id="PTHR43640">
    <property type="entry name" value="OS07G0260300 PROTEIN"/>
    <property type="match status" value="1"/>
</dbReference>
<dbReference type="InterPro" id="IPR036939">
    <property type="entry name" value="Cu2_ascorb_mOase_N_sf"/>
</dbReference>
<dbReference type="RefSeq" id="WP_184195723.1">
    <property type="nucleotide sequence ID" value="NZ_JACHGW010000002.1"/>
</dbReference>
<sequence length="648" mass="71097">MNRIGLSVVFKDAMKTLALALTVPAALVAAAIALPHKADAPLVGTRLPDFRAATVEGKEFHFYGLAGKKAVVFYFLGADCPIAKLSLPKLAALAKKYEAKGVAFVGINSNGSETDSQTLAAAKAAGVRFPILTDRQQKLADAAKVTRTCEALVVDGKATLRYRGSVDDQYGLGSRKPAASKHYLTDALDAILASKPVATASSSVPGCLLDRNKPELERKVVKGGPRLDDETPATAKSRDAEPEPIPAMTLPAVGKVNYSQHVAPILQEKCESCHRPGQVGPFPLQTYAHAKRWSAMISETVTTNRMPPWHADPRHGDFANDRSLTAKEKATVLAWVKQGTPEGDPKKLPAPKTFVEGWNIGKPDVVLKMEKPYKIQATGVVAYQWFRVPTNFTEDKWIQAAEVKPGARKAVHHVLVFIDDKTGRRGPGNGLDGFVAEYVPGESPMVFPAGVAKRVPKGADLMFQVHYTPTGVEQDDQSELGFIFAKEPPKEVADNVGILALNLRIPPGVESHRVERTFTVPINATVYSYSPHMHVRGKAFRISATYPDGKQETLLSVPKYDFNWQTRYMLKEPKKMTAGTKILVEAWYDNSSKNPFNPDPTKTVHWGDQTFDEMMIGYMDFVAEGNRSQQFRMQNLLEGLGQRRRTNP</sequence>
<feature type="region of interest" description="Disordered" evidence="2">
    <location>
        <begin position="223"/>
        <end position="246"/>
    </location>
</feature>
<dbReference type="InterPro" id="IPR008977">
    <property type="entry name" value="PHM/PNGase_F_dom_sf"/>
</dbReference>
<dbReference type="GO" id="GO:0005507">
    <property type="term" value="F:copper ion binding"/>
    <property type="evidence" value="ECO:0007669"/>
    <property type="project" value="InterPro"/>
</dbReference>
<evidence type="ECO:0000313" key="6">
    <source>
        <dbReference type="Proteomes" id="UP000520814"/>
    </source>
</evidence>
<dbReference type="GO" id="GO:0016715">
    <property type="term" value="F:oxidoreductase activity, acting on paired donors, with incorporation or reduction of molecular oxygen, reduced ascorbate as one donor, and incorporation of one atom of oxygen"/>
    <property type="evidence" value="ECO:0007669"/>
    <property type="project" value="InterPro"/>
</dbReference>
<dbReference type="SUPFAM" id="SSF52833">
    <property type="entry name" value="Thioredoxin-like"/>
    <property type="match status" value="1"/>
</dbReference>
<evidence type="ECO:0000313" key="5">
    <source>
        <dbReference type="EMBL" id="MBB6050551.1"/>
    </source>
</evidence>
<dbReference type="InterPro" id="IPR013740">
    <property type="entry name" value="Redoxin"/>
</dbReference>
<feature type="domain" description="Thioredoxin" evidence="4">
    <location>
        <begin position="41"/>
        <end position="193"/>
    </location>
</feature>
<organism evidence="5 6">
    <name type="scientific">Armatimonas rosea</name>
    <dbReference type="NCBI Taxonomy" id="685828"/>
    <lineage>
        <taxon>Bacteria</taxon>
        <taxon>Bacillati</taxon>
        <taxon>Armatimonadota</taxon>
        <taxon>Armatimonadia</taxon>
        <taxon>Armatimonadales</taxon>
        <taxon>Armatimonadaceae</taxon>
        <taxon>Armatimonas</taxon>
    </lineage>
</organism>
<dbReference type="Gene3D" id="2.60.120.310">
    <property type="entry name" value="Copper type II, ascorbate-dependent monooxygenase, N-terminal domain"/>
    <property type="match status" value="1"/>
</dbReference>